<evidence type="ECO:0000313" key="3">
    <source>
        <dbReference type="EMBL" id="KAE8144995.1"/>
    </source>
</evidence>
<dbReference type="OrthoDB" id="418169at2759"/>
<dbReference type="PANTHER" id="PTHR43991:SF9">
    <property type="entry name" value="DUF2415 DOMAIN-CONTAINING PROTEIN"/>
    <property type="match status" value="1"/>
</dbReference>
<dbReference type="PANTHER" id="PTHR43991">
    <property type="entry name" value="WD REPEAT PROTEIN (AFU_ORTHOLOGUE AFUA_8G05640)-RELATED"/>
    <property type="match status" value="1"/>
</dbReference>
<dbReference type="EMBL" id="ML742403">
    <property type="protein sequence ID" value="KAE8144995.1"/>
    <property type="molecule type" value="Genomic_DNA"/>
</dbReference>
<name>A0A5N6TF44_ASPAV</name>
<evidence type="ECO:0000256" key="1">
    <source>
        <dbReference type="SAM" id="MobiDB-lite"/>
    </source>
</evidence>
<dbReference type="AlphaFoldDB" id="A0A5N6TF44"/>
<feature type="compositionally biased region" description="Basic and acidic residues" evidence="1">
    <location>
        <begin position="652"/>
        <end position="667"/>
    </location>
</feature>
<feature type="compositionally biased region" description="Polar residues" evidence="1">
    <location>
        <begin position="495"/>
        <end position="509"/>
    </location>
</feature>
<accession>A0A5N6TF44</accession>
<feature type="region of interest" description="Disordered" evidence="1">
    <location>
        <begin position="134"/>
        <end position="153"/>
    </location>
</feature>
<dbReference type="Pfam" id="PF10313">
    <property type="entry name" value="DUF2415"/>
    <property type="match status" value="1"/>
</dbReference>
<feature type="compositionally biased region" description="Basic residues" evidence="1">
    <location>
        <begin position="641"/>
        <end position="651"/>
    </location>
</feature>
<feature type="compositionally biased region" description="Basic and acidic residues" evidence="1">
    <location>
        <begin position="471"/>
        <end position="482"/>
    </location>
</feature>
<protein>
    <submittedName>
        <fullName evidence="3">WD40-repeat-containing domain protein</fullName>
    </submittedName>
</protein>
<dbReference type="InterPro" id="IPR036322">
    <property type="entry name" value="WD40_repeat_dom_sf"/>
</dbReference>
<proteinExistence type="predicted"/>
<dbReference type="Proteomes" id="UP000325780">
    <property type="component" value="Unassembled WGS sequence"/>
</dbReference>
<feature type="region of interest" description="Disordered" evidence="1">
    <location>
        <begin position="389"/>
        <end position="446"/>
    </location>
</feature>
<evidence type="ECO:0000259" key="2">
    <source>
        <dbReference type="Pfam" id="PF10313"/>
    </source>
</evidence>
<keyword evidence="4" id="KW-1185">Reference proteome</keyword>
<feature type="compositionally biased region" description="Low complexity" evidence="1">
    <location>
        <begin position="597"/>
        <end position="607"/>
    </location>
</feature>
<reference evidence="3 4" key="1">
    <citation type="submission" date="2019-04" db="EMBL/GenBank/DDBJ databases">
        <title>Friends and foes A comparative genomics study of 23 Aspergillus species from section Flavi.</title>
        <authorList>
            <consortium name="DOE Joint Genome Institute"/>
            <person name="Kjaerbolling I."/>
            <person name="Vesth T."/>
            <person name="Frisvad J.C."/>
            <person name="Nybo J.L."/>
            <person name="Theobald S."/>
            <person name="Kildgaard S."/>
            <person name="Isbrandt T."/>
            <person name="Kuo A."/>
            <person name="Sato A."/>
            <person name="Lyhne E.K."/>
            <person name="Kogle M.E."/>
            <person name="Wiebenga A."/>
            <person name="Kun R.S."/>
            <person name="Lubbers R.J."/>
            <person name="Makela M.R."/>
            <person name="Barry K."/>
            <person name="Chovatia M."/>
            <person name="Clum A."/>
            <person name="Daum C."/>
            <person name="Haridas S."/>
            <person name="He G."/>
            <person name="LaButti K."/>
            <person name="Lipzen A."/>
            <person name="Mondo S."/>
            <person name="Riley R."/>
            <person name="Salamov A."/>
            <person name="Simmons B.A."/>
            <person name="Magnuson J.K."/>
            <person name="Henrissat B."/>
            <person name="Mortensen U.H."/>
            <person name="Larsen T.O."/>
            <person name="Devries R.P."/>
            <person name="Grigoriev I.V."/>
            <person name="Machida M."/>
            <person name="Baker S.E."/>
            <person name="Andersen M.R."/>
        </authorList>
    </citation>
    <scope>NUCLEOTIDE SEQUENCE [LARGE SCALE GENOMIC DNA]</scope>
    <source>
        <strain evidence="3 4">IBT 18842</strain>
    </source>
</reference>
<gene>
    <name evidence="3" type="ORF">BDV25DRAFT_165603</name>
</gene>
<evidence type="ECO:0000313" key="4">
    <source>
        <dbReference type="Proteomes" id="UP000325780"/>
    </source>
</evidence>
<dbReference type="SUPFAM" id="SSF50978">
    <property type="entry name" value="WD40 repeat-like"/>
    <property type="match status" value="1"/>
</dbReference>
<organism evidence="3 4">
    <name type="scientific">Aspergillus avenaceus</name>
    <dbReference type="NCBI Taxonomy" id="36643"/>
    <lineage>
        <taxon>Eukaryota</taxon>
        <taxon>Fungi</taxon>
        <taxon>Dikarya</taxon>
        <taxon>Ascomycota</taxon>
        <taxon>Pezizomycotina</taxon>
        <taxon>Eurotiomycetes</taxon>
        <taxon>Eurotiomycetidae</taxon>
        <taxon>Eurotiales</taxon>
        <taxon>Aspergillaceae</taxon>
        <taxon>Aspergillus</taxon>
        <taxon>Aspergillus subgen. Circumdati</taxon>
    </lineage>
</organism>
<dbReference type="InterPro" id="IPR019417">
    <property type="entry name" value="DUF2415"/>
</dbReference>
<feature type="compositionally biased region" description="Basic and acidic residues" evidence="1">
    <location>
        <begin position="514"/>
        <end position="524"/>
    </location>
</feature>
<feature type="domain" description="DUF2415" evidence="2">
    <location>
        <begin position="339"/>
        <end position="378"/>
    </location>
</feature>
<sequence>MTTDSALLYHPTESLILPAKRRFFPFKIPNFHQQLRNYISTADPDRIYVVVERVIYSIHISSRKRETIAVIPFDPKCLTAGYGWIGIGGSNNGECAFVKISDRGVHVRDDTPTSQPADVDSALPIDLGAPTRISQSWLSGDEPGSARNTDRRQLPDVQLHRFGGSIVNSVTIHRLPGDGKGLADEDIIILSNNDKTVTIYSLTRSKVLKVLNHPTCMNYAIVSPDSSILAAVGDETYAYFYDVTRDFDTSVITESGEKLTGWNWDPLRSIEMDIGTQFDDKCCFTIAFSQFSRLCAIGSQSGVITVFDVNTLRDIVGEPNGKESIICHFNSSRCSREGGAVRCMTFAPEPWDLLVWLEDKGRAGIADIRQGFMRRQVLDLDMDEPEIEEIRTDPMVDDSSSLPFDLDGRLSPQLGIDTGQGATPRYLETPPNEMGGEASDSNPPLRDTLIQDLTERERLIVEFLNSARWTSRTEEGLTERRARSSAHPQPAQPLRFQNSTDVSNRTSRPTSPPRHSDSHHDFSREGSSVQQASSDRRHNARRQGSVILSHGISETASRTPETGSSAIDPQPSITLSWTASPSELQSVLPENSQHPTDSNSSDQSSSSGNEPGQRNRTRESIARPTANIDYPSPAVDFAPRPRNHQRSRSRHRLVERQDNATEARQDPPRLPTAELRANVAAERLRRQRQMVNEAHNRHNPRYRQQIIGFDNNRSPRWIRNILNDLPDRNLDVVHGDQQPGSTAGIGWGADGRTLYIATVDGIFEYQINIGDRKTFPVVTCR</sequence>
<dbReference type="InterPro" id="IPR015943">
    <property type="entry name" value="WD40/YVTN_repeat-like_dom_sf"/>
</dbReference>
<feature type="region of interest" description="Disordered" evidence="1">
    <location>
        <begin position="471"/>
        <end position="669"/>
    </location>
</feature>
<dbReference type="Gene3D" id="2.130.10.10">
    <property type="entry name" value="YVTN repeat-like/Quinoprotein amine dehydrogenase"/>
    <property type="match status" value="1"/>
</dbReference>
<feature type="compositionally biased region" description="Polar residues" evidence="1">
    <location>
        <begin position="552"/>
        <end position="596"/>
    </location>
</feature>